<evidence type="ECO:0000313" key="2">
    <source>
        <dbReference type="Proteomes" id="UP001370100"/>
    </source>
</evidence>
<protein>
    <submittedName>
        <fullName evidence="1">ArpA protein</fullName>
    </submittedName>
</protein>
<proteinExistence type="predicted"/>
<organism evidence="1 2">
    <name type="scientific">Actinomycetospora aeridis</name>
    <dbReference type="NCBI Taxonomy" id="3129231"/>
    <lineage>
        <taxon>Bacteria</taxon>
        <taxon>Bacillati</taxon>
        <taxon>Actinomycetota</taxon>
        <taxon>Actinomycetes</taxon>
        <taxon>Pseudonocardiales</taxon>
        <taxon>Pseudonocardiaceae</taxon>
        <taxon>Actinomycetospora</taxon>
    </lineage>
</organism>
<dbReference type="Pfam" id="PF23169">
    <property type="entry name" value="HalD"/>
    <property type="match status" value="1"/>
</dbReference>
<name>A0ABU8N702_9PSEU</name>
<sequence>MAPGGDVVDTRRYPLDDPGSPAWRAVVDRARAELRAEGCTVLRDVVAPEHRDRLRAEGDAIAGHAHADVAEVTVYNTDPDPSLPDDHPARVVLQRRNAFVARDHIPADHLVAHLYAHPGLQRLIAACFEVPAVHPLADPYAGLTLNVVAPGHDHPWHFDTNEFAVSLLTRAAERGGAFEYCPGIRAAGDENHAGVRAVLDGDRRSVRRLELRPGDLQLFRGRHALHRVTPVEGATSRHAAILAYSERPGVVGSPTRTRQLFGRVAPEHLAAATVRGDTLQD</sequence>
<dbReference type="RefSeq" id="WP_337713899.1">
    <property type="nucleotide sequence ID" value="NZ_JBBEGL010000003.1"/>
</dbReference>
<gene>
    <name evidence="1" type="ORF">WCD41_13305</name>
</gene>
<dbReference type="SUPFAM" id="SSF51197">
    <property type="entry name" value="Clavaminate synthase-like"/>
    <property type="match status" value="1"/>
</dbReference>
<accession>A0ABU8N702</accession>
<reference evidence="1 2" key="1">
    <citation type="submission" date="2024-03" db="EMBL/GenBank/DDBJ databases">
        <title>Actinomycetospora sp. OC33-EN06, a novel actinomycete isolated from wild orchid (Aerides multiflora).</title>
        <authorList>
            <person name="Suriyachadkun C."/>
        </authorList>
    </citation>
    <scope>NUCLEOTIDE SEQUENCE [LARGE SCALE GENOMIC DNA]</scope>
    <source>
        <strain evidence="1 2">OC33-EN06</strain>
    </source>
</reference>
<dbReference type="Gene3D" id="2.60.120.620">
    <property type="entry name" value="q2cbj1_9rhob like domain"/>
    <property type="match status" value="1"/>
</dbReference>
<evidence type="ECO:0000313" key="1">
    <source>
        <dbReference type="EMBL" id="MEJ2887431.1"/>
    </source>
</evidence>
<dbReference type="InterPro" id="IPR056470">
    <property type="entry name" value="BesD/HalB-like"/>
</dbReference>
<keyword evidence="2" id="KW-1185">Reference proteome</keyword>
<dbReference type="EMBL" id="JBBEGL010000003">
    <property type="protein sequence ID" value="MEJ2887431.1"/>
    <property type="molecule type" value="Genomic_DNA"/>
</dbReference>
<dbReference type="Proteomes" id="UP001370100">
    <property type="component" value="Unassembled WGS sequence"/>
</dbReference>
<comment type="caution">
    <text evidence="1">The sequence shown here is derived from an EMBL/GenBank/DDBJ whole genome shotgun (WGS) entry which is preliminary data.</text>
</comment>